<gene>
    <name evidence="4" type="ORF">HG537_0C05620</name>
</gene>
<evidence type="ECO:0000313" key="4">
    <source>
        <dbReference type="EMBL" id="QLQ79913.1"/>
    </source>
</evidence>
<dbReference type="InterPro" id="IPR000467">
    <property type="entry name" value="G_patch_dom"/>
</dbReference>
<feature type="coiled-coil region" evidence="1">
    <location>
        <begin position="190"/>
        <end position="217"/>
    </location>
</feature>
<evidence type="ECO:0000256" key="1">
    <source>
        <dbReference type="SAM" id="Coils"/>
    </source>
</evidence>
<dbReference type="EMBL" id="CP059269">
    <property type="protein sequence ID" value="QLQ79913.1"/>
    <property type="molecule type" value="Genomic_DNA"/>
</dbReference>
<protein>
    <recommendedName>
        <fullName evidence="3">G-patch domain-containing protein</fullName>
    </recommendedName>
</protein>
<name>A0A7H9HRK8_9SACH</name>
<dbReference type="InterPro" id="IPR045211">
    <property type="entry name" value="TFP11/STIP/Ntr1"/>
</dbReference>
<dbReference type="GO" id="GO:0071008">
    <property type="term" value="C:U2-type post-mRNA release spliceosomal complex"/>
    <property type="evidence" value="ECO:0007669"/>
    <property type="project" value="TreeGrafter"/>
</dbReference>
<dbReference type="Proteomes" id="UP000510647">
    <property type="component" value="Chromosome 3"/>
</dbReference>
<feature type="domain" description="G-patch" evidence="3">
    <location>
        <begin position="50"/>
        <end position="97"/>
    </location>
</feature>
<dbReference type="PANTHER" id="PTHR23329:SF1">
    <property type="entry name" value="TUFTELIN-INTERACTING PROTEIN 11"/>
    <property type="match status" value="1"/>
</dbReference>
<dbReference type="GO" id="GO:0003676">
    <property type="term" value="F:nucleic acid binding"/>
    <property type="evidence" value="ECO:0007669"/>
    <property type="project" value="InterPro"/>
</dbReference>
<organism evidence="4 5">
    <name type="scientific">Torulaspora globosa</name>
    <dbReference type="NCBI Taxonomy" id="48254"/>
    <lineage>
        <taxon>Eukaryota</taxon>
        <taxon>Fungi</taxon>
        <taxon>Dikarya</taxon>
        <taxon>Ascomycota</taxon>
        <taxon>Saccharomycotina</taxon>
        <taxon>Saccharomycetes</taxon>
        <taxon>Saccharomycetales</taxon>
        <taxon>Saccharomycetaceae</taxon>
        <taxon>Torulaspora</taxon>
    </lineage>
</organism>
<feature type="region of interest" description="Disordered" evidence="2">
    <location>
        <begin position="87"/>
        <end position="110"/>
    </location>
</feature>
<evidence type="ECO:0000256" key="2">
    <source>
        <dbReference type="SAM" id="MobiDB-lite"/>
    </source>
</evidence>
<dbReference type="Pfam" id="PF01585">
    <property type="entry name" value="G-patch"/>
    <property type="match status" value="1"/>
</dbReference>
<dbReference type="GO" id="GO:0000390">
    <property type="term" value="P:spliceosomal complex disassembly"/>
    <property type="evidence" value="ECO:0007669"/>
    <property type="project" value="InterPro"/>
</dbReference>
<accession>A0A7H9HRK8</accession>
<dbReference type="OrthoDB" id="4822at2759"/>
<reference evidence="4 5" key="1">
    <citation type="submission" date="2020-06" db="EMBL/GenBank/DDBJ databases">
        <title>The yeast mating-type switching endonuclease HO is a domesticated member of an unorthodox homing genetic element family.</title>
        <authorList>
            <person name="Coughlan A.Y."/>
            <person name="Lombardi L."/>
            <person name="Braun-Galleani S."/>
            <person name="Martos A.R."/>
            <person name="Galeote V."/>
            <person name="Bigey F."/>
            <person name="Dequin S."/>
            <person name="Byrne K.P."/>
            <person name="Wolfe K.H."/>
        </authorList>
    </citation>
    <scope>NUCLEOTIDE SEQUENCE [LARGE SCALE GENOMIC DNA]</scope>
    <source>
        <strain evidence="4 5">CBS2947</strain>
    </source>
</reference>
<keyword evidence="5" id="KW-1185">Reference proteome</keyword>
<dbReference type="AlphaFoldDB" id="A0A7H9HRK8"/>
<keyword evidence="1" id="KW-0175">Coiled coil</keyword>
<evidence type="ECO:0000259" key="3">
    <source>
        <dbReference type="PROSITE" id="PS50174"/>
    </source>
</evidence>
<proteinExistence type="predicted"/>
<dbReference type="PANTHER" id="PTHR23329">
    <property type="entry name" value="TUFTELIN-INTERACTING PROTEIN 11-RELATED"/>
    <property type="match status" value="1"/>
</dbReference>
<dbReference type="PROSITE" id="PS50174">
    <property type="entry name" value="G_PATCH"/>
    <property type="match status" value="1"/>
</dbReference>
<sequence>MSNGLNNGLLAGSQRRDPYGYDSDDDEDSDGSGRLAVNVGGNSGSQLDRKYGIGAKLLCKMGYVEGQGLGKDGSGIANPIQVKRRSNPSVGLGTLSDGRAGEREVYDSSDEEQALREHVLAFKKGSTEILSENKVEGRRRALKQIIGEIEVKFHREILYGLVEKIETASLSEIEELEAIGTEFLDTYGESTGLDHRIKALELEIGELEEQERRICEIGEDIKNEAKSTLLDIAGKILSLSDSELVDKLMSQLLRQRFEALRTPSHDDQLLELVEMLQYQMEAATSQLNRTQTEIHKIIFSWFSQQWQNFTVNKQQIGPMIFMLLDFESVMKFINCFEYVKHKFIYPKLVDALESWNIADPGEFPPRLWVFDFLVILDHSIKAKVEKIVETKVVDYFDSWYHRDSSLISRPDLIFVQEFLGERYYEIMRDKFLPRFIEQLWDNHFDPLMELEDCKTSFVDEGSTYYVKKLLEYRHYFDKTVFDTLLKAVFNEYNKILYQWLLYSPKEDMPKAKYWFFSVVNDIFQDSDPLELELAQIRSTLSFLNRSTIKPIHDESFDLMKELNNLQKPSRQSDKDTPYTVQNIPMRKVSTTFKSVVEDFCAENGYLIQKLQGQYTQLPDDYHGGTVVPLFKLSRADTTYNLAISKDILWVEKEKGSFEPTYLYELK</sequence>
<evidence type="ECO:0000313" key="5">
    <source>
        <dbReference type="Proteomes" id="UP000510647"/>
    </source>
</evidence>
<dbReference type="SMART" id="SM00443">
    <property type="entry name" value="G_patch"/>
    <property type="match status" value="1"/>
</dbReference>
<feature type="region of interest" description="Disordered" evidence="2">
    <location>
        <begin position="1"/>
        <end position="41"/>
    </location>
</feature>